<evidence type="ECO:0000313" key="2">
    <source>
        <dbReference type="Proteomes" id="UP001189429"/>
    </source>
</evidence>
<dbReference type="EMBL" id="CAUYUJ010015739">
    <property type="protein sequence ID" value="CAK0857547.1"/>
    <property type="molecule type" value="Genomic_DNA"/>
</dbReference>
<sequence>MAQRYRLTWRWARVLPKPPDGYCWEILASTSSDAARTAYQGGACDGFAVSGGSGIVLLEKELQVVRMVNRDELGGDGDLDAQAMSFQMGSEGERRRVLKDSANLIVETTWPYCPVWGPGITRWCLRFWRTKMLSGRSPA</sequence>
<name>A0ABN9UDH7_9DINO</name>
<evidence type="ECO:0000313" key="1">
    <source>
        <dbReference type="EMBL" id="CAK0857547.1"/>
    </source>
</evidence>
<comment type="caution">
    <text evidence="1">The sequence shown here is derived from an EMBL/GenBank/DDBJ whole genome shotgun (WGS) entry which is preliminary data.</text>
</comment>
<gene>
    <name evidence="1" type="ORF">PCOR1329_LOCUS47646</name>
</gene>
<keyword evidence="2" id="KW-1185">Reference proteome</keyword>
<accession>A0ABN9UDH7</accession>
<organism evidence="1 2">
    <name type="scientific">Prorocentrum cordatum</name>
    <dbReference type="NCBI Taxonomy" id="2364126"/>
    <lineage>
        <taxon>Eukaryota</taxon>
        <taxon>Sar</taxon>
        <taxon>Alveolata</taxon>
        <taxon>Dinophyceae</taxon>
        <taxon>Prorocentrales</taxon>
        <taxon>Prorocentraceae</taxon>
        <taxon>Prorocentrum</taxon>
    </lineage>
</organism>
<dbReference type="Proteomes" id="UP001189429">
    <property type="component" value="Unassembled WGS sequence"/>
</dbReference>
<reference evidence="1" key="1">
    <citation type="submission" date="2023-10" db="EMBL/GenBank/DDBJ databases">
        <authorList>
            <person name="Chen Y."/>
            <person name="Shah S."/>
            <person name="Dougan E. K."/>
            <person name="Thang M."/>
            <person name="Chan C."/>
        </authorList>
    </citation>
    <scope>NUCLEOTIDE SEQUENCE [LARGE SCALE GENOMIC DNA]</scope>
</reference>
<protein>
    <submittedName>
        <fullName evidence="1">Uncharacterized protein</fullName>
    </submittedName>
</protein>
<proteinExistence type="predicted"/>